<accession>A0A6A6UTD4</accession>
<dbReference type="OrthoDB" id="4347at2759"/>
<dbReference type="Proteomes" id="UP000799302">
    <property type="component" value="Unassembled WGS sequence"/>
</dbReference>
<keyword evidence="3 4" id="KW-0862">Zinc</keyword>
<feature type="compositionally biased region" description="Gly residues" evidence="5">
    <location>
        <begin position="599"/>
        <end position="614"/>
    </location>
</feature>
<feature type="region of interest" description="Disordered" evidence="5">
    <location>
        <begin position="293"/>
        <end position="328"/>
    </location>
</feature>
<feature type="region of interest" description="Disordered" evidence="5">
    <location>
        <begin position="156"/>
        <end position="223"/>
    </location>
</feature>
<dbReference type="InterPro" id="IPR036855">
    <property type="entry name" value="Znf_CCCH_sf"/>
</dbReference>
<dbReference type="PROSITE" id="PS50103">
    <property type="entry name" value="ZF_C3H1"/>
    <property type="match status" value="1"/>
</dbReference>
<evidence type="ECO:0000313" key="7">
    <source>
        <dbReference type="EMBL" id="KAF2675070.1"/>
    </source>
</evidence>
<reference evidence="7" key="1">
    <citation type="journal article" date="2020" name="Stud. Mycol.">
        <title>101 Dothideomycetes genomes: a test case for predicting lifestyles and emergence of pathogens.</title>
        <authorList>
            <person name="Haridas S."/>
            <person name="Albert R."/>
            <person name="Binder M."/>
            <person name="Bloem J."/>
            <person name="Labutti K."/>
            <person name="Salamov A."/>
            <person name="Andreopoulos B."/>
            <person name="Baker S."/>
            <person name="Barry K."/>
            <person name="Bills G."/>
            <person name="Bluhm B."/>
            <person name="Cannon C."/>
            <person name="Castanera R."/>
            <person name="Culley D."/>
            <person name="Daum C."/>
            <person name="Ezra D."/>
            <person name="Gonzalez J."/>
            <person name="Henrissat B."/>
            <person name="Kuo A."/>
            <person name="Liang C."/>
            <person name="Lipzen A."/>
            <person name="Lutzoni F."/>
            <person name="Magnuson J."/>
            <person name="Mondo S."/>
            <person name="Nolan M."/>
            <person name="Ohm R."/>
            <person name="Pangilinan J."/>
            <person name="Park H.-J."/>
            <person name="Ramirez L."/>
            <person name="Alfaro M."/>
            <person name="Sun H."/>
            <person name="Tritt A."/>
            <person name="Yoshinaga Y."/>
            <person name="Zwiers L.-H."/>
            <person name="Turgeon B."/>
            <person name="Goodwin S."/>
            <person name="Spatafora J."/>
            <person name="Crous P."/>
            <person name="Grigoriev I."/>
        </authorList>
    </citation>
    <scope>NUCLEOTIDE SEQUENCE</scope>
    <source>
        <strain evidence="7">CBS 115976</strain>
    </source>
</reference>
<dbReference type="GO" id="GO:0072357">
    <property type="term" value="C:PTW/PP1 phosphatase complex"/>
    <property type="evidence" value="ECO:0007669"/>
    <property type="project" value="TreeGrafter"/>
</dbReference>
<feature type="compositionally biased region" description="Polar residues" evidence="5">
    <location>
        <begin position="299"/>
        <end position="316"/>
    </location>
</feature>
<feature type="compositionally biased region" description="Low complexity" evidence="5">
    <location>
        <begin position="45"/>
        <end position="58"/>
    </location>
</feature>
<feature type="compositionally biased region" description="Polar residues" evidence="5">
    <location>
        <begin position="24"/>
        <end position="39"/>
    </location>
</feature>
<feature type="region of interest" description="Disordered" evidence="5">
    <location>
        <begin position="559"/>
        <end position="617"/>
    </location>
</feature>
<evidence type="ECO:0000256" key="2">
    <source>
        <dbReference type="ARBA" id="ARBA00022771"/>
    </source>
</evidence>
<dbReference type="AlphaFoldDB" id="A0A6A6UTD4"/>
<protein>
    <recommendedName>
        <fullName evidence="6">C3H1-type domain-containing protein</fullName>
    </recommendedName>
</protein>
<evidence type="ECO:0000313" key="8">
    <source>
        <dbReference type="Proteomes" id="UP000799302"/>
    </source>
</evidence>
<evidence type="ECO:0000259" key="6">
    <source>
        <dbReference type="PROSITE" id="PS50103"/>
    </source>
</evidence>
<feature type="compositionally biased region" description="Basic residues" evidence="5">
    <location>
        <begin position="214"/>
        <end position="223"/>
    </location>
</feature>
<feature type="compositionally biased region" description="Basic and acidic residues" evidence="5">
    <location>
        <begin position="570"/>
        <end position="580"/>
    </location>
</feature>
<feature type="region of interest" description="Disordered" evidence="5">
    <location>
        <begin position="20"/>
        <end position="140"/>
    </location>
</feature>
<feature type="compositionally biased region" description="Basic and acidic residues" evidence="5">
    <location>
        <begin position="191"/>
        <end position="213"/>
    </location>
</feature>
<evidence type="ECO:0000256" key="3">
    <source>
        <dbReference type="ARBA" id="ARBA00022833"/>
    </source>
</evidence>
<proteinExistence type="predicted"/>
<feature type="domain" description="C3H1-type" evidence="6">
    <location>
        <begin position="620"/>
        <end position="646"/>
    </location>
</feature>
<dbReference type="GO" id="GO:0000785">
    <property type="term" value="C:chromatin"/>
    <property type="evidence" value="ECO:0007669"/>
    <property type="project" value="TreeGrafter"/>
</dbReference>
<dbReference type="PANTHER" id="PTHR46557">
    <property type="entry name" value="SERINE/THREONINE-PROTEIN PHOSPHATASE 1 REGULATORY SUBUNIT 10-RELATED"/>
    <property type="match status" value="1"/>
</dbReference>
<keyword evidence="8" id="KW-1185">Reference proteome</keyword>
<evidence type="ECO:0000256" key="1">
    <source>
        <dbReference type="ARBA" id="ARBA00022723"/>
    </source>
</evidence>
<name>A0A6A6UTD4_9PEZI</name>
<evidence type="ECO:0000256" key="5">
    <source>
        <dbReference type="SAM" id="MobiDB-lite"/>
    </source>
</evidence>
<dbReference type="SUPFAM" id="SSF90229">
    <property type="entry name" value="CCCH zinc finger"/>
    <property type="match status" value="1"/>
</dbReference>
<organism evidence="7 8">
    <name type="scientific">Microthyrium microscopicum</name>
    <dbReference type="NCBI Taxonomy" id="703497"/>
    <lineage>
        <taxon>Eukaryota</taxon>
        <taxon>Fungi</taxon>
        <taxon>Dikarya</taxon>
        <taxon>Ascomycota</taxon>
        <taxon>Pezizomycotina</taxon>
        <taxon>Dothideomycetes</taxon>
        <taxon>Dothideomycetes incertae sedis</taxon>
        <taxon>Microthyriales</taxon>
        <taxon>Microthyriaceae</taxon>
        <taxon>Microthyrium</taxon>
    </lineage>
</organism>
<keyword evidence="1 4" id="KW-0479">Metal-binding</keyword>
<feature type="compositionally biased region" description="Low complexity" evidence="5">
    <location>
        <begin position="156"/>
        <end position="179"/>
    </location>
</feature>
<evidence type="ECO:0000256" key="4">
    <source>
        <dbReference type="PROSITE-ProRule" id="PRU00723"/>
    </source>
</evidence>
<dbReference type="GO" id="GO:0008270">
    <property type="term" value="F:zinc ion binding"/>
    <property type="evidence" value="ECO:0007669"/>
    <property type="project" value="UniProtKB-KW"/>
</dbReference>
<gene>
    <name evidence="7" type="ORF">BT63DRAFT_27858</name>
</gene>
<dbReference type="PANTHER" id="PTHR46557:SF1">
    <property type="entry name" value="SERINE_THREONINE-PROTEIN PHOSPHATASE 1 REGULATORY SUBUNIT 10"/>
    <property type="match status" value="1"/>
</dbReference>
<sequence>MLKRGGNEIKRHVKSIIDMAAANTEKSVSNGTPKPNSLDSDGDSSMKNSPNGKSNSSSLAKMTSKSADTQNNGSSLKRPLPSDSNSSRPSTVKRLAIGNSASLASATAKRPASALGSKSSANASTGAIGQTKAKVPTGASKSMSNILAGMKKSVQSSAGGASLPSRSSSANASPQPAFSFGGMMEGILNPKAEETEKKKPEAARPKETEEQKTKRLRKEARRKLRVSWKSDDELVAVKYFTHDPDEDAGHTESSMRDVGDVGNEGRMFKQLHKDHMEIVDTEMEIDEEEREETFGEYTGPSSVDFSDIGTEQNRNYSRYGGKLEPESQERKIQVTREENSLLAVYLERSDIPSRPNSPVEATSTLDKYGPIDFGPIEDKTRHKLERLGVLSTAVPSILPATTAPVNIAEVLKMFGSGTPQPMAQPLQPQPISAQALPVTSAVPDFVSILNTLTAQPTAQNAAVPAAYSMGQPVDTSNPLAALLGALAPAPVAPVPPAPAAPLDISSFLAQIRGQAPIQAPAPVSTPPVVQPALSVQDILAGLGAAPSQAAAFNAYATPQLNTAQPGPYENPERKRFREVSADEEDDEPWNKRQNNAAGRGRGGKWSQGRGGFGGAPADSKKFTQACRFWPMGKCTKGSSCTYRHEN</sequence>
<keyword evidence="2 4" id="KW-0863">Zinc-finger</keyword>
<feature type="compositionally biased region" description="Polar residues" evidence="5">
    <location>
        <begin position="59"/>
        <end position="75"/>
    </location>
</feature>
<dbReference type="EMBL" id="MU004230">
    <property type="protein sequence ID" value="KAF2675070.1"/>
    <property type="molecule type" value="Genomic_DNA"/>
</dbReference>
<feature type="zinc finger region" description="C3H1-type" evidence="4">
    <location>
        <begin position="620"/>
        <end position="646"/>
    </location>
</feature>
<dbReference type="InterPro" id="IPR000571">
    <property type="entry name" value="Znf_CCCH"/>
</dbReference>
<dbReference type="GO" id="GO:0008157">
    <property type="term" value="F:protein phosphatase 1 binding"/>
    <property type="evidence" value="ECO:0007669"/>
    <property type="project" value="TreeGrafter"/>
</dbReference>
<feature type="compositionally biased region" description="Polar residues" evidence="5">
    <location>
        <begin position="116"/>
        <end position="128"/>
    </location>
</feature>